<gene>
    <name evidence="1" type="ORF">L1987_08530</name>
</gene>
<comment type="caution">
    <text evidence="1">The sequence shown here is derived from an EMBL/GenBank/DDBJ whole genome shotgun (WGS) entry which is preliminary data.</text>
</comment>
<organism evidence="1 2">
    <name type="scientific">Smallanthus sonchifolius</name>
    <dbReference type="NCBI Taxonomy" id="185202"/>
    <lineage>
        <taxon>Eukaryota</taxon>
        <taxon>Viridiplantae</taxon>
        <taxon>Streptophyta</taxon>
        <taxon>Embryophyta</taxon>
        <taxon>Tracheophyta</taxon>
        <taxon>Spermatophyta</taxon>
        <taxon>Magnoliopsida</taxon>
        <taxon>eudicotyledons</taxon>
        <taxon>Gunneridae</taxon>
        <taxon>Pentapetalae</taxon>
        <taxon>asterids</taxon>
        <taxon>campanulids</taxon>
        <taxon>Asterales</taxon>
        <taxon>Asteraceae</taxon>
        <taxon>Asteroideae</taxon>
        <taxon>Heliantheae alliance</taxon>
        <taxon>Millerieae</taxon>
        <taxon>Smallanthus</taxon>
    </lineage>
</organism>
<keyword evidence="2" id="KW-1185">Reference proteome</keyword>
<accession>A0ACB9JKH4</accession>
<protein>
    <submittedName>
        <fullName evidence="1">Uncharacterized protein</fullName>
    </submittedName>
</protein>
<proteinExistence type="predicted"/>
<reference evidence="1 2" key="2">
    <citation type="journal article" date="2022" name="Mol. Ecol. Resour.">
        <title>The genomes of chicory, endive, great burdock and yacon provide insights into Asteraceae paleo-polyploidization history and plant inulin production.</title>
        <authorList>
            <person name="Fan W."/>
            <person name="Wang S."/>
            <person name="Wang H."/>
            <person name="Wang A."/>
            <person name="Jiang F."/>
            <person name="Liu H."/>
            <person name="Zhao H."/>
            <person name="Xu D."/>
            <person name="Zhang Y."/>
        </authorList>
    </citation>
    <scope>NUCLEOTIDE SEQUENCE [LARGE SCALE GENOMIC DNA]</scope>
    <source>
        <strain evidence="2">cv. Yunnan</strain>
        <tissue evidence="1">Leaves</tissue>
    </source>
</reference>
<evidence type="ECO:0000313" key="2">
    <source>
        <dbReference type="Proteomes" id="UP001056120"/>
    </source>
</evidence>
<sequence length="85" mass="10100">MMMWNSSPKIVLLLKKLGEELMEQAKEKIELFQDLAPLLWNSFCTIVALLQVYETKRFTIATLLEEGRQWDIQYEILCLYVLAFR</sequence>
<dbReference type="EMBL" id="CM042020">
    <property type="protein sequence ID" value="KAI3820974.1"/>
    <property type="molecule type" value="Genomic_DNA"/>
</dbReference>
<name>A0ACB9JKH4_9ASTR</name>
<dbReference type="Proteomes" id="UP001056120">
    <property type="component" value="Linkage Group LG03"/>
</dbReference>
<reference evidence="2" key="1">
    <citation type="journal article" date="2022" name="Mol. Ecol. Resour.">
        <title>The genomes of chicory, endive, great burdock and yacon provide insights into Asteraceae palaeo-polyploidization history and plant inulin production.</title>
        <authorList>
            <person name="Fan W."/>
            <person name="Wang S."/>
            <person name="Wang H."/>
            <person name="Wang A."/>
            <person name="Jiang F."/>
            <person name="Liu H."/>
            <person name="Zhao H."/>
            <person name="Xu D."/>
            <person name="Zhang Y."/>
        </authorList>
    </citation>
    <scope>NUCLEOTIDE SEQUENCE [LARGE SCALE GENOMIC DNA]</scope>
    <source>
        <strain evidence="2">cv. Yunnan</strain>
    </source>
</reference>
<evidence type="ECO:0000313" key="1">
    <source>
        <dbReference type="EMBL" id="KAI3820974.1"/>
    </source>
</evidence>